<evidence type="ECO:0000313" key="9">
    <source>
        <dbReference type="Proteomes" id="UP001204000"/>
    </source>
</evidence>
<keyword evidence="3 6" id="KW-0812">Transmembrane</keyword>
<dbReference type="EMBL" id="JAMFTQ010000003">
    <property type="protein sequence ID" value="MCP1387350.1"/>
    <property type="molecule type" value="Genomic_DNA"/>
</dbReference>
<dbReference type="PANTHER" id="PTHR33885:SF3">
    <property type="entry name" value="PHAGE SHOCK PROTEIN C"/>
    <property type="match status" value="1"/>
</dbReference>
<evidence type="ECO:0000256" key="4">
    <source>
        <dbReference type="ARBA" id="ARBA00022989"/>
    </source>
</evidence>
<accession>A0ABT1G0Z4</accession>
<evidence type="ECO:0000256" key="3">
    <source>
        <dbReference type="ARBA" id="ARBA00022692"/>
    </source>
</evidence>
<evidence type="ECO:0000256" key="2">
    <source>
        <dbReference type="ARBA" id="ARBA00022475"/>
    </source>
</evidence>
<evidence type="ECO:0000256" key="6">
    <source>
        <dbReference type="SAM" id="Phobius"/>
    </source>
</evidence>
<dbReference type="InterPro" id="IPR007168">
    <property type="entry name" value="Phageshock_PspC_N"/>
</dbReference>
<dbReference type="InterPro" id="IPR052027">
    <property type="entry name" value="PspC"/>
</dbReference>
<organism evidence="8 9">
    <name type="scientific">Corynebacterium stercoris</name>
    <dbReference type="NCBI Taxonomy" id="2943490"/>
    <lineage>
        <taxon>Bacteria</taxon>
        <taxon>Bacillati</taxon>
        <taxon>Actinomycetota</taxon>
        <taxon>Actinomycetes</taxon>
        <taxon>Mycobacteriales</taxon>
        <taxon>Corynebacteriaceae</taxon>
        <taxon>Corynebacterium</taxon>
    </lineage>
</organism>
<keyword evidence="9" id="KW-1185">Reference proteome</keyword>
<dbReference type="Proteomes" id="UP001204000">
    <property type="component" value="Unassembled WGS sequence"/>
</dbReference>
<gene>
    <name evidence="8" type="ORF">M5J20_04000</name>
</gene>
<keyword evidence="2" id="KW-1003">Cell membrane</keyword>
<evidence type="ECO:0000259" key="7">
    <source>
        <dbReference type="Pfam" id="PF04024"/>
    </source>
</evidence>
<keyword evidence="5 6" id="KW-0472">Membrane</keyword>
<dbReference type="Pfam" id="PF04024">
    <property type="entry name" value="PspC"/>
    <property type="match status" value="1"/>
</dbReference>
<evidence type="ECO:0000313" key="8">
    <source>
        <dbReference type="EMBL" id="MCP1387350.1"/>
    </source>
</evidence>
<dbReference type="PANTHER" id="PTHR33885">
    <property type="entry name" value="PHAGE SHOCK PROTEIN C"/>
    <property type="match status" value="1"/>
</dbReference>
<comment type="subcellular location">
    <subcellularLocation>
        <location evidence="1">Cell membrane</location>
        <topology evidence="1">Single-pass membrane protein</topology>
    </subcellularLocation>
</comment>
<sequence length="71" mass="7537">MSTPYPAPQPEKKLTRSMTDKKIAGVCGGIANYLGVDSTLVRIVFVILALGGVLPGVLAYGISWLIMPAEF</sequence>
<protein>
    <submittedName>
        <fullName evidence="8">PspC domain-containing protein</fullName>
    </submittedName>
</protein>
<name>A0ABT1G0Z4_9CORY</name>
<comment type="caution">
    <text evidence="8">The sequence shown here is derived from an EMBL/GenBank/DDBJ whole genome shotgun (WGS) entry which is preliminary data.</text>
</comment>
<feature type="transmembrane region" description="Helical" evidence="6">
    <location>
        <begin position="43"/>
        <end position="67"/>
    </location>
</feature>
<proteinExistence type="predicted"/>
<evidence type="ECO:0000256" key="5">
    <source>
        <dbReference type="ARBA" id="ARBA00023136"/>
    </source>
</evidence>
<feature type="domain" description="Phage shock protein PspC N-terminal" evidence="7">
    <location>
        <begin position="12"/>
        <end position="70"/>
    </location>
</feature>
<reference evidence="8" key="1">
    <citation type="submission" date="2022-05" db="EMBL/GenBank/DDBJ databases">
        <title>Corynebacterium sp. TA-R-1 sp. nov., isolated from human feces.</title>
        <authorList>
            <person name="Shamsuzzaman M."/>
            <person name="Dahal R.H."/>
        </authorList>
    </citation>
    <scope>NUCLEOTIDE SEQUENCE</scope>
    <source>
        <strain evidence="8">TA-R-1</strain>
    </source>
</reference>
<keyword evidence="4 6" id="KW-1133">Transmembrane helix</keyword>
<dbReference type="RefSeq" id="WP_253576566.1">
    <property type="nucleotide sequence ID" value="NZ_JAMFTQ010000003.1"/>
</dbReference>
<evidence type="ECO:0000256" key="1">
    <source>
        <dbReference type="ARBA" id="ARBA00004162"/>
    </source>
</evidence>